<evidence type="ECO:0000313" key="2">
    <source>
        <dbReference type="Proteomes" id="UP000887458"/>
    </source>
</evidence>
<dbReference type="EMBL" id="NJHN03000090">
    <property type="protein sequence ID" value="KAH9416546.1"/>
    <property type="molecule type" value="Genomic_DNA"/>
</dbReference>
<dbReference type="Proteomes" id="UP000887458">
    <property type="component" value="Unassembled WGS sequence"/>
</dbReference>
<evidence type="ECO:0000313" key="1">
    <source>
        <dbReference type="EMBL" id="KAH9416546.1"/>
    </source>
</evidence>
<accession>A0ABQ8J274</accession>
<comment type="caution">
    <text evidence="1">The sequence shown here is derived from an EMBL/GenBank/DDBJ whole genome shotgun (WGS) entry which is preliminary data.</text>
</comment>
<reference evidence="1 2" key="1">
    <citation type="journal article" date="2018" name="J. Allergy Clin. Immunol.">
        <title>High-quality assembly of Dermatophagoides pteronyssinus genome and transcriptome reveals a wide range of novel allergens.</title>
        <authorList>
            <person name="Liu X.Y."/>
            <person name="Yang K.Y."/>
            <person name="Wang M.Q."/>
            <person name="Kwok J.S."/>
            <person name="Zeng X."/>
            <person name="Yang Z."/>
            <person name="Xiao X.J."/>
            <person name="Lau C.P."/>
            <person name="Li Y."/>
            <person name="Huang Z.M."/>
            <person name="Ba J.G."/>
            <person name="Yim A.K."/>
            <person name="Ouyang C.Y."/>
            <person name="Ngai S.M."/>
            <person name="Chan T.F."/>
            <person name="Leung E.L."/>
            <person name="Liu L."/>
            <person name="Liu Z.G."/>
            <person name="Tsui S.K."/>
        </authorList>
    </citation>
    <scope>NUCLEOTIDE SEQUENCE [LARGE SCALE GENOMIC DNA]</scope>
    <source>
        <strain evidence="1">Derp</strain>
    </source>
</reference>
<gene>
    <name evidence="1" type="ORF">DERP_009909</name>
</gene>
<sequence>MVTVVNASLSGGVSIIPCRACLSSLSAYCTSAITPNRNNVTLSNDASSNDVAATAMKFSPYVLFDDGVDFVYKNISKI</sequence>
<name>A0ABQ8J274_DERPT</name>
<organism evidence="1 2">
    <name type="scientific">Dermatophagoides pteronyssinus</name>
    <name type="common">European house dust mite</name>
    <dbReference type="NCBI Taxonomy" id="6956"/>
    <lineage>
        <taxon>Eukaryota</taxon>
        <taxon>Metazoa</taxon>
        <taxon>Ecdysozoa</taxon>
        <taxon>Arthropoda</taxon>
        <taxon>Chelicerata</taxon>
        <taxon>Arachnida</taxon>
        <taxon>Acari</taxon>
        <taxon>Acariformes</taxon>
        <taxon>Sarcoptiformes</taxon>
        <taxon>Astigmata</taxon>
        <taxon>Psoroptidia</taxon>
        <taxon>Analgoidea</taxon>
        <taxon>Pyroglyphidae</taxon>
        <taxon>Dermatophagoidinae</taxon>
        <taxon>Dermatophagoides</taxon>
    </lineage>
</organism>
<protein>
    <submittedName>
        <fullName evidence="1">Uncharacterized protein</fullName>
    </submittedName>
</protein>
<reference evidence="1 2" key="2">
    <citation type="journal article" date="2022" name="Mol. Biol. Evol.">
        <title>Comparative Genomics Reveals Insights into the Divergent Evolution of Astigmatic Mites and Household Pest Adaptations.</title>
        <authorList>
            <person name="Xiong Q."/>
            <person name="Wan A.T."/>
            <person name="Liu X."/>
            <person name="Fung C.S."/>
            <person name="Xiao X."/>
            <person name="Malainual N."/>
            <person name="Hou J."/>
            <person name="Wang L."/>
            <person name="Wang M."/>
            <person name="Yang K.Y."/>
            <person name="Cui Y."/>
            <person name="Leung E.L."/>
            <person name="Nong W."/>
            <person name="Shin S.K."/>
            <person name="Au S.W."/>
            <person name="Jeong K.Y."/>
            <person name="Chew F.T."/>
            <person name="Hui J.H."/>
            <person name="Leung T.F."/>
            <person name="Tungtrongchitr A."/>
            <person name="Zhong N."/>
            <person name="Liu Z."/>
            <person name="Tsui S.K."/>
        </authorList>
    </citation>
    <scope>NUCLEOTIDE SEQUENCE [LARGE SCALE GENOMIC DNA]</scope>
    <source>
        <strain evidence="1">Derp</strain>
    </source>
</reference>
<keyword evidence="2" id="KW-1185">Reference proteome</keyword>
<proteinExistence type="predicted"/>